<evidence type="ECO:0000256" key="1">
    <source>
        <dbReference type="ARBA" id="ARBA00009452"/>
    </source>
</evidence>
<feature type="compositionally biased region" description="Low complexity" evidence="4">
    <location>
        <begin position="773"/>
        <end position="787"/>
    </location>
</feature>
<evidence type="ECO:0000256" key="3">
    <source>
        <dbReference type="SAM" id="Coils"/>
    </source>
</evidence>
<feature type="region of interest" description="Disordered" evidence="4">
    <location>
        <begin position="765"/>
        <end position="787"/>
    </location>
</feature>
<keyword evidence="2 3" id="KW-0175">Coiled coil</keyword>
<sequence length="1004" mass="112210">MKNNKPVSGKQSGNIIISKSHPPSSSSVTRGNKITSEKLPISTPNTKKGSSVKSRPAICSSSQESLSGTATSVRRKTPAKVPASANIGVKNDSAPIRMINNLQTTPLIRKTTFKRSGNMRRAVSKDSVDFTSKDREKENVKVGQNRNKNSNNCITILQMEKEKAQMEQQISELVKNAESKKAEIAILKMEINKLKDLKSDDAVDQLRQELESVLQENQSLKERLVQLGAPLELTALSDNQKEQILIQRSLSGSFLNLEKGHANNSSDGPKSLDTEVGEASGVNLPASTRSLSEWERGSSSSLSEMSVACLQDRIMQMEETHHSTNEELQATLQELTDLQDQLVDLQMENERMAEEKAVLLESLCSQTEKLEECRTQIMQLKQLLFQQEGQPLSASEREGNLVDLLKKAQESHDVLLMKQEELSSALQAAKNDCRPQTDLILLRDRVRLLESTIESINADKRLLEKQLNESQEQLSANQIEISQLKLQLEKEQQKVSELQREREAGATSELNALLQETRKDKEMVEERALQLQEQLALSQREVTRQKDQLQSLQEENMVAKNNAHKQITDMEYRLQQITVEKEQLNQEMSSLDDALQQLKLKCQHHLEDKRDLKATIGELQKAVSEKSLQVNQGQKEIEELKKKHLAEVEEWNKFQADLLTTVRVANDFKVEAVQDVERLTVENKELNEKNATLEAEIAALKAKQELPSSTFTKGNLTSDLNMLSNIEKDLQTSRRQLASSKRSERGAANQCSVRSLIESIENATKHVKGQGPSSSCSSSSSSLNSLTSDSRMTASSILMTNNNDIFIKPNLRSADSISKDNKTNSELRLAKKSTSETINTTNNGQMSASSISGKSEVDSLKPLPVSILASKLDPIRRNSYGDIAEKKDPLSSLVKGGGSKRNALLKWCQNKALGYKGIDITNFSSSWNDGLAFCALLHSYLPHLIPYDELDSKDKRRNFTLAFQAAESVGIPTTLNTNDLISQERPDWQSIMSYVTLIYKHFET</sequence>
<evidence type="ECO:0000313" key="6">
    <source>
        <dbReference type="EMBL" id="GFT85436.1"/>
    </source>
</evidence>
<comment type="caution">
    <text evidence="6">The sequence shown here is derived from an EMBL/GenBank/DDBJ whole genome shotgun (WGS) entry which is preliminary data.</text>
</comment>
<evidence type="ECO:0000256" key="4">
    <source>
        <dbReference type="SAM" id="MobiDB-lite"/>
    </source>
</evidence>
<feature type="compositionally biased region" description="Polar residues" evidence="4">
    <location>
        <begin position="42"/>
        <end position="72"/>
    </location>
</feature>
<dbReference type="InterPro" id="IPR001715">
    <property type="entry name" value="CH_dom"/>
</dbReference>
<feature type="domain" description="Calponin-homology (CH)" evidence="5">
    <location>
        <begin position="898"/>
        <end position="1003"/>
    </location>
</feature>
<feature type="region of interest" description="Disordered" evidence="4">
    <location>
        <begin position="833"/>
        <end position="855"/>
    </location>
</feature>
<feature type="compositionally biased region" description="Basic and acidic residues" evidence="4">
    <location>
        <begin position="123"/>
        <end position="140"/>
    </location>
</feature>
<feature type="coiled-coil region" evidence="3">
    <location>
        <begin position="307"/>
        <end position="362"/>
    </location>
</feature>
<dbReference type="FunFam" id="1.10.418.10:FF:000020">
    <property type="entry name" value="Cytospin-A isoform 1"/>
    <property type="match status" value="1"/>
</dbReference>
<evidence type="ECO:0000256" key="2">
    <source>
        <dbReference type="ARBA" id="ARBA00023054"/>
    </source>
</evidence>
<dbReference type="OrthoDB" id="10017054at2759"/>
<organism evidence="6 7">
    <name type="scientific">Nephila pilipes</name>
    <name type="common">Giant wood spider</name>
    <name type="synonym">Nephila maculata</name>
    <dbReference type="NCBI Taxonomy" id="299642"/>
    <lineage>
        <taxon>Eukaryota</taxon>
        <taxon>Metazoa</taxon>
        <taxon>Ecdysozoa</taxon>
        <taxon>Arthropoda</taxon>
        <taxon>Chelicerata</taxon>
        <taxon>Arachnida</taxon>
        <taxon>Araneae</taxon>
        <taxon>Araneomorphae</taxon>
        <taxon>Entelegynae</taxon>
        <taxon>Araneoidea</taxon>
        <taxon>Nephilidae</taxon>
        <taxon>Nephila</taxon>
    </lineage>
</organism>
<dbReference type="PROSITE" id="PS50021">
    <property type="entry name" value="CH"/>
    <property type="match status" value="1"/>
</dbReference>
<keyword evidence="7" id="KW-1185">Reference proteome</keyword>
<dbReference type="EMBL" id="BMAW01023919">
    <property type="protein sequence ID" value="GFT85436.1"/>
    <property type="molecule type" value="Genomic_DNA"/>
</dbReference>
<feature type="compositionally biased region" description="Polar residues" evidence="4">
    <location>
        <begin position="835"/>
        <end position="853"/>
    </location>
</feature>
<feature type="coiled-coil region" evidence="3">
    <location>
        <begin position="446"/>
        <end position="743"/>
    </location>
</feature>
<reference evidence="6" key="1">
    <citation type="submission" date="2020-08" db="EMBL/GenBank/DDBJ databases">
        <title>Multicomponent nature underlies the extraordinary mechanical properties of spider dragline silk.</title>
        <authorList>
            <person name="Kono N."/>
            <person name="Nakamura H."/>
            <person name="Mori M."/>
            <person name="Yoshida Y."/>
            <person name="Ohtoshi R."/>
            <person name="Malay A.D."/>
            <person name="Moran D.A.P."/>
            <person name="Tomita M."/>
            <person name="Numata K."/>
            <person name="Arakawa K."/>
        </authorList>
    </citation>
    <scope>NUCLEOTIDE SEQUENCE</scope>
</reference>
<feature type="compositionally biased region" description="Polar residues" evidence="4">
    <location>
        <begin position="1"/>
        <end position="14"/>
    </location>
</feature>
<gene>
    <name evidence="6" type="primary">specc1l</name>
    <name evidence="6" type="ORF">NPIL_477751</name>
</gene>
<feature type="region of interest" description="Disordered" evidence="4">
    <location>
        <begin position="1"/>
        <end position="79"/>
    </location>
</feature>
<dbReference type="SUPFAM" id="SSF47576">
    <property type="entry name" value="Calponin-homology domain, CH-domain"/>
    <property type="match status" value="1"/>
</dbReference>
<dbReference type="PANTHER" id="PTHR23167">
    <property type="entry name" value="CALPONIN HOMOLOGY DOMAIN-CONTAINING PROTEIN DDB_G0272472-RELATED"/>
    <property type="match status" value="1"/>
</dbReference>
<name>A0A8X6U336_NEPPI</name>
<dbReference type="Pfam" id="PF00307">
    <property type="entry name" value="CH"/>
    <property type="match status" value="1"/>
</dbReference>
<dbReference type="InterPro" id="IPR036872">
    <property type="entry name" value="CH_dom_sf"/>
</dbReference>
<accession>A0A8X6U336</accession>
<comment type="similarity">
    <text evidence="1">Belongs to the cytospin-A family.</text>
</comment>
<feature type="region of interest" description="Disordered" evidence="4">
    <location>
        <begin position="260"/>
        <end position="283"/>
    </location>
</feature>
<dbReference type="InterPro" id="IPR050540">
    <property type="entry name" value="F-actin_Monoox_Mical"/>
</dbReference>
<protein>
    <submittedName>
        <fullName evidence="6">Cytospin-A</fullName>
    </submittedName>
</protein>
<evidence type="ECO:0000313" key="7">
    <source>
        <dbReference type="Proteomes" id="UP000887013"/>
    </source>
</evidence>
<feature type="compositionally biased region" description="Low complexity" evidence="4">
    <location>
        <begin position="15"/>
        <end position="27"/>
    </location>
</feature>
<dbReference type="Proteomes" id="UP000887013">
    <property type="component" value="Unassembled WGS sequence"/>
</dbReference>
<dbReference type="SMART" id="SM00033">
    <property type="entry name" value="CH"/>
    <property type="match status" value="1"/>
</dbReference>
<evidence type="ECO:0000259" key="5">
    <source>
        <dbReference type="PROSITE" id="PS50021"/>
    </source>
</evidence>
<proteinExistence type="inferred from homology"/>
<dbReference type="CDD" id="cd21199">
    <property type="entry name" value="CH_CYTS"/>
    <property type="match status" value="1"/>
</dbReference>
<feature type="coiled-coil region" evidence="3">
    <location>
        <begin position="156"/>
        <end position="223"/>
    </location>
</feature>
<feature type="region of interest" description="Disordered" evidence="4">
    <location>
        <begin position="116"/>
        <end position="146"/>
    </location>
</feature>
<dbReference type="AlphaFoldDB" id="A0A8X6U336"/>
<dbReference type="Gene3D" id="1.10.418.10">
    <property type="entry name" value="Calponin-like domain"/>
    <property type="match status" value="1"/>
</dbReference>
<dbReference type="PANTHER" id="PTHR23167:SF69">
    <property type="entry name" value="FI18193P1"/>
    <property type="match status" value="1"/>
</dbReference>